<evidence type="ECO:0000313" key="2">
    <source>
        <dbReference type="EMBL" id="KAE8668298.1"/>
    </source>
</evidence>
<dbReference type="UniPathway" id="UPA00143"/>
<dbReference type="AlphaFoldDB" id="A0A6A2X1G9"/>
<accession>A0A6A2X1G9</accession>
<proteinExistence type="predicted"/>
<keyword evidence="1" id="KW-0732">Signal</keyword>
<gene>
    <name evidence="2" type="ORF">F3Y22_tig00112343pilonHSYRG00105</name>
</gene>
<dbReference type="Proteomes" id="UP000436088">
    <property type="component" value="Unassembled WGS sequence"/>
</dbReference>
<feature type="chain" id="PRO_5025685049" evidence="1">
    <location>
        <begin position="21"/>
        <end position="82"/>
    </location>
</feature>
<sequence>MLNFTSLVLHVLVLLNEVPASSTKYQLIMEKAEKIMEDNARHGHSALLHVNRTAFASSFTRSSTPAVTPLPATPNLTVGRLR</sequence>
<protein>
    <submittedName>
        <fullName evidence="2">Uncharacterized protein</fullName>
    </submittedName>
</protein>
<evidence type="ECO:0000313" key="3">
    <source>
        <dbReference type="Proteomes" id="UP000436088"/>
    </source>
</evidence>
<name>A0A6A2X1G9_HIBSY</name>
<comment type="caution">
    <text evidence="2">The sequence shown here is derived from an EMBL/GenBank/DDBJ whole genome shotgun (WGS) entry which is preliminary data.</text>
</comment>
<keyword evidence="3" id="KW-1185">Reference proteome</keyword>
<organism evidence="2 3">
    <name type="scientific">Hibiscus syriacus</name>
    <name type="common">Rose of Sharon</name>
    <dbReference type="NCBI Taxonomy" id="106335"/>
    <lineage>
        <taxon>Eukaryota</taxon>
        <taxon>Viridiplantae</taxon>
        <taxon>Streptophyta</taxon>
        <taxon>Embryophyta</taxon>
        <taxon>Tracheophyta</taxon>
        <taxon>Spermatophyta</taxon>
        <taxon>Magnoliopsida</taxon>
        <taxon>eudicotyledons</taxon>
        <taxon>Gunneridae</taxon>
        <taxon>Pentapetalae</taxon>
        <taxon>rosids</taxon>
        <taxon>malvids</taxon>
        <taxon>Malvales</taxon>
        <taxon>Malvaceae</taxon>
        <taxon>Malvoideae</taxon>
        <taxon>Hibiscus</taxon>
    </lineage>
</organism>
<dbReference type="GO" id="GO:0016567">
    <property type="term" value="P:protein ubiquitination"/>
    <property type="evidence" value="ECO:0007669"/>
    <property type="project" value="UniProtKB-UniPathway"/>
</dbReference>
<reference evidence="2" key="1">
    <citation type="submission" date="2019-09" db="EMBL/GenBank/DDBJ databases">
        <title>Draft genome information of white flower Hibiscus syriacus.</title>
        <authorList>
            <person name="Kim Y.-M."/>
        </authorList>
    </citation>
    <scope>NUCLEOTIDE SEQUENCE [LARGE SCALE GENOMIC DNA]</scope>
    <source>
        <strain evidence="2">YM2019G1</strain>
    </source>
</reference>
<dbReference type="EMBL" id="VEPZ02001555">
    <property type="protein sequence ID" value="KAE8668298.1"/>
    <property type="molecule type" value="Genomic_DNA"/>
</dbReference>
<evidence type="ECO:0000256" key="1">
    <source>
        <dbReference type="SAM" id="SignalP"/>
    </source>
</evidence>
<feature type="signal peptide" evidence="1">
    <location>
        <begin position="1"/>
        <end position="20"/>
    </location>
</feature>